<dbReference type="Gene3D" id="3.20.20.80">
    <property type="entry name" value="Glycosidases"/>
    <property type="match status" value="1"/>
</dbReference>
<dbReference type="Proteomes" id="UP000346198">
    <property type="component" value="Unassembled WGS sequence"/>
</dbReference>
<feature type="chain" id="PRO_5025601954" description="Glycoside hydrolase family 42 N-terminal domain-containing protein" evidence="1">
    <location>
        <begin position="19"/>
        <end position="530"/>
    </location>
</feature>
<evidence type="ECO:0000256" key="1">
    <source>
        <dbReference type="SAM" id="SignalP"/>
    </source>
</evidence>
<feature type="signal peptide" evidence="1">
    <location>
        <begin position="1"/>
        <end position="18"/>
    </location>
</feature>
<gene>
    <name evidence="2" type="ORF">SCARR_02898</name>
</gene>
<dbReference type="RefSeq" id="WP_136062342.1">
    <property type="nucleotide sequence ID" value="NZ_CAAHFH010000002.1"/>
</dbReference>
<accession>A0A6C2UNH5</accession>
<proteinExistence type="predicted"/>
<dbReference type="EMBL" id="CAAHFH010000002">
    <property type="protein sequence ID" value="VGO20831.1"/>
    <property type="molecule type" value="Genomic_DNA"/>
</dbReference>
<reference evidence="2 3" key="1">
    <citation type="submission" date="2019-04" db="EMBL/GenBank/DDBJ databases">
        <authorList>
            <person name="Van Vliet M D."/>
        </authorList>
    </citation>
    <scope>NUCLEOTIDE SEQUENCE [LARGE SCALE GENOMIC DNA]</scope>
    <source>
        <strain evidence="2 3">F21</strain>
    </source>
</reference>
<keyword evidence="3" id="KW-1185">Reference proteome</keyword>
<dbReference type="AlphaFoldDB" id="A0A6C2UNH5"/>
<evidence type="ECO:0000313" key="2">
    <source>
        <dbReference type="EMBL" id="VGO20831.1"/>
    </source>
</evidence>
<organism evidence="2 3">
    <name type="scientific">Pontiella sulfatireligans</name>
    <dbReference type="NCBI Taxonomy" id="2750658"/>
    <lineage>
        <taxon>Bacteria</taxon>
        <taxon>Pseudomonadati</taxon>
        <taxon>Kiritimatiellota</taxon>
        <taxon>Kiritimatiellia</taxon>
        <taxon>Kiritimatiellales</taxon>
        <taxon>Pontiellaceae</taxon>
        <taxon>Pontiella</taxon>
    </lineage>
</organism>
<sequence length="530" mass="61364">MRIFTVIILVFLKEAVCAASDMADSAYFGIASIWTHTNDDVEEFPFVRVLQGVTYWKKLQPVSADQFDWCQFDLDMNRAAELKKPMVIQINGGAPEWIFAEVPWVGGTARNCRAPQFWHPIYMKHYCNLLEKVADRVKSSPHRKWVLGIRVQPNAFNTEAWRWDFHHGEVLKAGSTIDRSQWKILEDGKWVPAGDAIYPPRLEDDDYAVAKQYFAAVVRAYKEAFHPLGIYTFIRPWISFECGLGNEWMDEHVYTSPLMVVMGTEASASHFKYMAPRAQDYKRRCIDRGMIGYYEDVKNTPHQMSTRTRKKFPAGATQNDAQEIYWRQLYKLYLGVTYSATYEQDLERYREPGFSEAFRLFNKYAGMYLYPDKTPGAFVVLCEFDGNKESLRNIGYYITQIDPDAVEIVGHVDADYRGYSAARLTSEKMSFRVDKAFAAETQGETVKINVTWLAERGNEWQLQFRHNKRIKTSEVVSGSSGRWKVQSFIISKADFRSAKVDFVILKKSGEPIFHMIEIERTNPQVVKKFN</sequence>
<protein>
    <recommendedName>
        <fullName evidence="4">Glycoside hydrolase family 42 N-terminal domain-containing protein</fullName>
    </recommendedName>
</protein>
<keyword evidence="1" id="KW-0732">Signal</keyword>
<evidence type="ECO:0008006" key="4">
    <source>
        <dbReference type="Google" id="ProtNLM"/>
    </source>
</evidence>
<evidence type="ECO:0000313" key="3">
    <source>
        <dbReference type="Proteomes" id="UP000346198"/>
    </source>
</evidence>
<name>A0A6C2UNH5_9BACT</name>